<reference evidence="2 3" key="1">
    <citation type="submission" date="2024-02" db="EMBL/GenBank/DDBJ databases">
        <title>The whole genome sequence of five bacterial samples isolated from Abu Dhabi Sabkha-shore region.</title>
        <authorList>
            <person name="Sudalaimuthuasari N."/>
            <person name="Sarfraz B."/>
            <person name="Tuyisabe J.D."/>
            <person name="Mugisha Ntwali L.D.M."/>
            <person name="Ali A.I.A.A."/>
            <person name="Almansoori S.Z.A."/>
            <person name="Alajami H.S.A."/>
            <person name="Almeqbaali A.A.S."/>
            <person name="Kundu B."/>
            <person name="Saeed E.E."/>
            <person name="Sukumarinath V."/>
            <person name="Mishra A.K."/>
            <person name="Hazzouri K.M."/>
            <person name="Almaskari R."/>
            <person name="Sharma A.K."/>
            <person name="Amiri K.M.A."/>
        </authorList>
    </citation>
    <scope>NUCLEOTIDE SEQUENCE [LARGE SCALE GENOMIC DNA]</scope>
    <source>
        <strain evidence="3">kcgeb_sd</strain>
    </source>
</reference>
<dbReference type="PANTHER" id="PTHR11614">
    <property type="entry name" value="PHOSPHOLIPASE-RELATED"/>
    <property type="match status" value="1"/>
</dbReference>
<dbReference type="Pfam" id="PF12146">
    <property type="entry name" value="Hydrolase_4"/>
    <property type="match status" value="1"/>
</dbReference>
<dbReference type="SUPFAM" id="SSF53474">
    <property type="entry name" value="alpha/beta-Hydrolases"/>
    <property type="match status" value="1"/>
</dbReference>
<dbReference type="InterPro" id="IPR029058">
    <property type="entry name" value="AB_hydrolase_fold"/>
</dbReference>
<dbReference type="InterPro" id="IPR051044">
    <property type="entry name" value="MAG_DAG_Lipase"/>
</dbReference>
<keyword evidence="3" id="KW-1185">Reference proteome</keyword>
<dbReference type="Gene3D" id="3.40.50.1820">
    <property type="entry name" value="alpha/beta hydrolase"/>
    <property type="match status" value="1"/>
</dbReference>
<protein>
    <submittedName>
        <fullName evidence="2">Alpha/beta hydrolase</fullName>
    </submittedName>
</protein>
<dbReference type="RefSeq" id="WP_338444906.1">
    <property type="nucleotide sequence ID" value="NZ_CP144918.1"/>
</dbReference>
<dbReference type="Proteomes" id="UP001335183">
    <property type="component" value="Chromosome"/>
</dbReference>
<dbReference type="EMBL" id="CP144918">
    <property type="protein sequence ID" value="WWA45995.1"/>
    <property type="molecule type" value="Genomic_DNA"/>
</dbReference>
<dbReference type="GO" id="GO:0016787">
    <property type="term" value="F:hydrolase activity"/>
    <property type="evidence" value="ECO:0007669"/>
    <property type="project" value="UniProtKB-KW"/>
</dbReference>
<proteinExistence type="predicted"/>
<dbReference type="InterPro" id="IPR022742">
    <property type="entry name" value="Hydrolase_4"/>
</dbReference>
<keyword evidence="2" id="KW-0378">Hydrolase</keyword>
<evidence type="ECO:0000313" key="3">
    <source>
        <dbReference type="Proteomes" id="UP001335183"/>
    </source>
</evidence>
<accession>A0ABZ2CYX6</accession>
<gene>
    <name evidence="2" type="ORF">V5F89_06770</name>
</gene>
<organism evidence="2 3">
    <name type="scientific">Pelagerythrobacter marensis</name>
    <dbReference type="NCBI Taxonomy" id="543877"/>
    <lineage>
        <taxon>Bacteria</taxon>
        <taxon>Pseudomonadati</taxon>
        <taxon>Pseudomonadota</taxon>
        <taxon>Alphaproteobacteria</taxon>
        <taxon>Sphingomonadales</taxon>
        <taxon>Erythrobacteraceae</taxon>
        <taxon>Pelagerythrobacter</taxon>
    </lineage>
</organism>
<evidence type="ECO:0000259" key="1">
    <source>
        <dbReference type="Pfam" id="PF12146"/>
    </source>
</evidence>
<feature type="domain" description="Serine aminopeptidase S33" evidence="1">
    <location>
        <begin position="19"/>
        <end position="276"/>
    </location>
</feature>
<name>A0ABZ2CYX6_9SPHN</name>
<sequence>MAPDGHAIRRIDWPGAGGTPRGSILFLPGRGDCYEKYLEALEQWHRAGWRVTASDWRGQAGSGRLGNDRVTGHIDDFARWVDDLAHLWQDWKAQTPAPHVLMGHSMGGHLVLRAMAERRVDPDAAILSAPMLGFYGSILPVSWMHRVADVMKRFGDPARPAWKWSEKPGEVPVTRINLLTHDAERYEDELWWREKRPELVMGPGSWGWVERAYESMRALDRPDVLEAIRVPVLLLGTSNDKLVDMIAIEAAARRLPAGELLSFGDEARHEILREVDPVRDRAMTAIADFLDRAAVARHDEG</sequence>
<evidence type="ECO:0000313" key="2">
    <source>
        <dbReference type="EMBL" id="WWA45995.1"/>
    </source>
</evidence>